<proteinExistence type="predicted"/>
<gene>
    <name evidence="2" type="ORF">FB45DRAFT_940722</name>
</gene>
<keyword evidence="3" id="KW-1185">Reference proteome</keyword>
<accession>A0AAD7FA57</accession>
<evidence type="ECO:0000313" key="3">
    <source>
        <dbReference type="Proteomes" id="UP001221142"/>
    </source>
</evidence>
<protein>
    <submittedName>
        <fullName evidence="2">Uncharacterized protein</fullName>
    </submittedName>
</protein>
<dbReference type="EMBL" id="JARKIF010000032">
    <property type="protein sequence ID" value="KAJ7611697.1"/>
    <property type="molecule type" value="Genomic_DNA"/>
</dbReference>
<feature type="region of interest" description="Disordered" evidence="1">
    <location>
        <begin position="363"/>
        <end position="385"/>
    </location>
</feature>
<name>A0AAD7FA57_9AGAR</name>
<reference evidence="2" key="1">
    <citation type="submission" date="2023-03" db="EMBL/GenBank/DDBJ databases">
        <title>Massive genome expansion in bonnet fungi (Mycena s.s.) driven by repeated elements and novel gene families across ecological guilds.</title>
        <authorList>
            <consortium name="Lawrence Berkeley National Laboratory"/>
            <person name="Harder C.B."/>
            <person name="Miyauchi S."/>
            <person name="Viragh M."/>
            <person name="Kuo A."/>
            <person name="Thoen E."/>
            <person name="Andreopoulos B."/>
            <person name="Lu D."/>
            <person name="Skrede I."/>
            <person name="Drula E."/>
            <person name="Henrissat B."/>
            <person name="Morin E."/>
            <person name="Kohler A."/>
            <person name="Barry K."/>
            <person name="LaButti K."/>
            <person name="Morin E."/>
            <person name="Salamov A."/>
            <person name="Lipzen A."/>
            <person name="Mereny Z."/>
            <person name="Hegedus B."/>
            <person name="Baldrian P."/>
            <person name="Stursova M."/>
            <person name="Weitz H."/>
            <person name="Taylor A."/>
            <person name="Grigoriev I.V."/>
            <person name="Nagy L.G."/>
            <person name="Martin F."/>
            <person name="Kauserud H."/>
        </authorList>
    </citation>
    <scope>NUCLEOTIDE SEQUENCE</scope>
    <source>
        <strain evidence="2">9284</strain>
    </source>
</reference>
<dbReference type="Proteomes" id="UP001221142">
    <property type="component" value="Unassembled WGS sequence"/>
</dbReference>
<evidence type="ECO:0000313" key="2">
    <source>
        <dbReference type="EMBL" id="KAJ7611697.1"/>
    </source>
</evidence>
<feature type="compositionally biased region" description="Low complexity" evidence="1">
    <location>
        <begin position="158"/>
        <end position="175"/>
    </location>
</feature>
<evidence type="ECO:0000256" key="1">
    <source>
        <dbReference type="SAM" id="MobiDB-lite"/>
    </source>
</evidence>
<comment type="caution">
    <text evidence="2">The sequence shown here is derived from an EMBL/GenBank/DDBJ whole genome shotgun (WGS) entry which is preliminary data.</text>
</comment>
<feature type="region of interest" description="Disordered" evidence="1">
    <location>
        <begin position="132"/>
        <end position="175"/>
    </location>
</feature>
<dbReference type="AlphaFoldDB" id="A0AAD7FA57"/>
<sequence length="385" mass="42688">MADLLRQVSGGRRVAEILRNIEDLGQRVELATDAGIMRESGMSTEDQIASLTGMATELLELSEKVEQEKGHLQQREEWNRLKDVLESVPQAIESRGQELDQTFRLPAALEARITQDSGDEGAGAAFEDVPVEGSLDSNRAPASGVQRVPTSIRVQRDQTNASPTASSSNSTPSDSQTFDVVFIPFPWNYEIVERDGGRQKKTKLAIPDSKLKNLQRRLKKLGLVFQVTLSGDASQPVEESFARKVKRFGEERDFRFGGSNRLNWVLMKRKGPEKFTEDVPTEEESTVPYLRSLTRTSPKERALIPNYLGTGNKILLIAPQCELRCGAIQLPGTTESQAGHRCHVSRALAAIEDHTGRCNSLCPSERSEEVRPIRPHPMTSGRTLA</sequence>
<organism evidence="2 3">
    <name type="scientific">Roridomyces roridus</name>
    <dbReference type="NCBI Taxonomy" id="1738132"/>
    <lineage>
        <taxon>Eukaryota</taxon>
        <taxon>Fungi</taxon>
        <taxon>Dikarya</taxon>
        <taxon>Basidiomycota</taxon>
        <taxon>Agaricomycotina</taxon>
        <taxon>Agaricomycetes</taxon>
        <taxon>Agaricomycetidae</taxon>
        <taxon>Agaricales</taxon>
        <taxon>Marasmiineae</taxon>
        <taxon>Mycenaceae</taxon>
        <taxon>Roridomyces</taxon>
    </lineage>
</organism>